<gene>
    <name evidence="2" type="ORF">IAB26_08940</name>
</gene>
<evidence type="ECO:0000259" key="1">
    <source>
        <dbReference type="Pfam" id="PF00144"/>
    </source>
</evidence>
<protein>
    <submittedName>
        <fullName evidence="2">Beta-lactamase family protein</fullName>
    </submittedName>
</protein>
<dbReference type="InterPro" id="IPR050789">
    <property type="entry name" value="Diverse_Enzym_Activities"/>
</dbReference>
<dbReference type="PANTHER" id="PTHR43283">
    <property type="entry name" value="BETA-LACTAMASE-RELATED"/>
    <property type="match status" value="1"/>
</dbReference>
<evidence type="ECO:0000313" key="2">
    <source>
        <dbReference type="EMBL" id="HIQ96674.1"/>
    </source>
</evidence>
<dbReference type="EMBL" id="DVFT01000136">
    <property type="protein sequence ID" value="HIQ96674.1"/>
    <property type="molecule type" value="Genomic_DNA"/>
</dbReference>
<accession>A0A9D0ZVR5</accession>
<evidence type="ECO:0000313" key="3">
    <source>
        <dbReference type="Proteomes" id="UP000886886"/>
    </source>
</evidence>
<dbReference type="PANTHER" id="PTHR43283:SF3">
    <property type="entry name" value="BETA-LACTAMASE FAMILY PROTEIN (AFU_ORTHOLOGUE AFUA_5G07500)"/>
    <property type="match status" value="1"/>
</dbReference>
<dbReference type="Proteomes" id="UP000886886">
    <property type="component" value="Unassembled WGS sequence"/>
</dbReference>
<sequence length="371" mass="41526">MQAIDAIIEEAIQNNRIHGAQVGIYQRDRVLFEQNYVDAPDTIYRLYSMTKPVTAAAVMTLFEKGKLDLLEPVSTFLPEFGKMWIHTSHGVVECGKPITVRDLLNMTSGICYPDEDGPGRLMQQQFDKIQAKVETEEAYTTREVVRMIAAQPLTFEPGTAWRYGLSADVLGAVVEVITGKSYREYLMEEILLPLGMEDTDFYVPEEKRGRLSELYTIADGRLIPETKRHLGLSYGSRIPAFQSGGAGLFSTLKDYSRFARMLACEGTLEGVRILSRRTVRYFTQDQMEGIDQSRFLSHMGGYGFANLMRVQKNAASGTTSPKGEFGWDGWAGPYFSVDLEDGLSLVTMVQTTGFTDFGMNRRLKAVAATMV</sequence>
<dbReference type="SUPFAM" id="SSF56601">
    <property type="entry name" value="beta-lactamase/transpeptidase-like"/>
    <property type="match status" value="1"/>
</dbReference>
<dbReference type="Pfam" id="PF00144">
    <property type="entry name" value="Beta-lactamase"/>
    <property type="match status" value="1"/>
</dbReference>
<organism evidence="2 3">
    <name type="scientific">Candidatus Limivivens merdigallinarum</name>
    <dbReference type="NCBI Taxonomy" id="2840859"/>
    <lineage>
        <taxon>Bacteria</taxon>
        <taxon>Bacillati</taxon>
        <taxon>Bacillota</taxon>
        <taxon>Clostridia</taxon>
        <taxon>Lachnospirales</taxon>
        <taxon>Lachnospiraceae</taxon>
        <taxon>Lachnospiraceae incertae sedis</taxon>
        <taxon>Candidatus Limivivens</taxon>
    </lineage>
</organism>
<reference evidence="2" key="1">
    <citation type="submission" date="2020-10" db="EMBL/GenBank/DDBJ databases">
        <authorList>
            <person name="Gilroy R."/>
        </authorList>
    </citation>
    <scope>NUCLEOTIDE SEQUENCE</scope>
    <source>
        <strain evidence="2">ChiSjej3B21-11622</strain>
    </source>
</reference>
<dbReference type="AlphaFoldDB" id="A0A9D0ZVR5"/>
<name>A0A9D0ZVR5_9FIRM</name>
<reference evidence="2" key="2">
    <citation type="journal article" date="2021" name="PeerJ">
        <title>Extensive microbial diversity within the chicken gut microbiome revealed by metagenomics and culture.</title>
        <authorList>
            <person name="Gilroy R."/>
            <person name="Ravi A."/>
            <person name="Getino M."/>
            <person name="Pursley I."/>
            <person name="Horton D.L."/>
            <person name="Alikhan N.F."/>
            <person name="Baker D."/>
            <person name="Gharbi K."/>
            <person name="Hall N."/>
            <person name="Watson M."/>
            <person name="Adriaenssens E.M."/>
            <person name="Foster-Nyarko E."/>
            <person name="Jarju S."/>
            <person name="Secka A."/>
            <person name="Antonio M."/>
            <person name="Oren A."/>
            <person name="Chaudhuri R.R."/>
            <person name="La Ragione R."/>
            <person name="Hildebrand F."/>
            <person name="Pallen M.J."/>
        </authorList>
    </citation>
    <scope>NUCLEOTIDE SEQUENCE</scope>
    <source>
        <strain evidence="2">ChiSjej3B21-11622</strain>
    </source>
</reference>
<comment type="caution">
    <text evidence="2">The sequence shown here is derived from an EMBL/GenBank/DDBJ whole genome shotgun (WGS) entry which is preliminary data.</text>
</comment>
<dbReference type="InterPro" id="IPR001466">
    <property type="entry name" value="Beta-lactam-related"/>
</dbReference>
<dbReference type="Gene3D" id="3.40.710.10">
    <property type="entry name" value="DD-peptidase/beta-lactamase superfamily"/>
    <property type="match status" value="1"/>
</dbReference>
<dbReference type="InterPro" id="IPR012338">
    <property type="entry name" value="Beta-lactam/transpept-like"/>
</dbReference>
<proteinExistence type="predicted"/>
<feature type="domain" description="Beta-lactamase-related" evidence="1">
    <location>
        <begin position="4"/>
        <end position="367"/>
    </location>
</feature>